<dbReference type="SUPFAM" id="SSF50677">
    <property type="entry name" value="ValRS/IleRS/LeuRS editing domain"/>
    <property type="match status" value="1"/>
</dbReference>
<evidence type="ECO:0000313" key="11">
    <source>
        <dbReference type="EMBL" id="MEJ2888775.1"/>
    </source>
</evidence>
<dbReference type="GO" id="GO:0004832">
    <property type="term" value="F:valine-tRNA ligase activity"/>
    <property type="evidence" value="ECO:0007669"/>
    <property type="project" value="UniProtKB-EC"/>
</dbReference>
<keyword evidence="12" id="KW-1185">Reference proteome</keyword>
<dbReference type="SUPFAM" id="SSF52374">
    <property type="entry name" value="Nucleotidylyl transferase"/>
    <property type="match status" value="1"/>
</dbReference>
<evidence type="ECO:0000256" key="1">
    <source>
        <dbReference type="ARBA" id="ARBA00022490"/>
    </source>
</evidence>
<dbReference type="PANTHER" id="PTHR11946:SF93">
    <property type="entry name" value="VALINE--TRNA LIGASE, CHLOROPLASTIC_MITOCHONDRIAL 2"/>
    <property type="match status" value="1"/>
</dbReference>
<accession>A0ABU8N8Q4</accession>
<evidence type="ECO:0000259" key="10">
    <source>
        <dbReference type="Pfam" id="PF08264"/>
    </source>
</evidence>
<dbReference type="InterPro" id="IPR048044">
    <property type="entry name" value="Valyl-tRNA_ligase_actino"/>
</dbReference>
<dbReference type="NCBIfam" id="NF000540">
    <property type="entry name" value="alt_ValS"/>
    <property type="match status" value="1"/>
</dbReference>
<dbReference type="InterPro" id="IPR002303">
    <property type="entry name" value="Valyl-tRNA_ligase"/>
</dbReference>
<protein>
    <recommendedName>
        <fullName evidence="8">Valine--tRNA ligase</fullName>
        <ecNumber evidence="8">6.1.1.9</ecNumber>
    </recommendedName>
    <alternativeName>
        <fullName evidence="8">Valyl-tRNA synthetase</fullName>
        <shortName evidence="8">ValRS</shortName>
    </alternativeName>
</protein>
<dbReference type="EMBL" id="JBBEGL010000005">
    <property type="protein sequence ID" value="MEJ2888775.1"/>
    <property type="molecule type" value="Genomic_DNA"/>
</dbReference>
<keyword evidence="6 8" id="KW-0030">Aminoacyl-tRNA synthetase</keyword>
<comment type="subcellular location">
    <subcellularLocation>
        <location evidence="8">Cytoplasm</location>
    </subcellularLocation>
</comment>
<evidence type="ECO:0000256" key="4">
    <source>
        <dbReference type="ARBA" id="ARBA00022840"/>
    </source>
</evidence>
<dbReference type="Pfam" id="PF08264">
    <property type="entry name" value="Anticodon_1"/>
    <property type="match status" value="1"/>
</dbReference>
<feature type="domain" description="Aminoacyl-tRNA synthetase class Ia" evidence="9">
    <location>
        <begin position="23"/>
        <end position="617"/>
    </location>
</feature>
<comment type="catalytic activity">
    <reaction evidence="7 8">
        <text>tRNA(Val) + L-valine + ATP = L-valyl-tRNA(Val) + AMP + diphosphate</text>
        <dbReference type="Rhea" id="RHEA:10704"/>
        <dbReference type="Rhea" id="RHEA-COMP:9672"/>
        <dbReference type="Rhea" id="RHEA-COMP:9708"/>
        <dbReference type="ChEBI" id="CHEBI:30616"/>
        <dbReference type="ChEBI" id="CHEBI:33019"/>
        <dbReference type="ChEBI" id="CHEBI:57762"/>
        <dbReference type="ChEBI" id="CHEBI:78442"/>
        <dbReference type="ChEBI" id="CHEBI:78537"/>
        <dbReference type="ChEBI" id="CHEBI:456215"/>
        <dbReference type="EC" id="6.1.1.9"/>
    </reaction>
</comment>
<dbReference type="InterPro" id="IPR009008">
    <property type="entry name" value="Val/Leu/Ile-tRNA-synth_edit"/>
</dbReference>
<dbReference type="CDD" id="cd07962">
    <property type="entry name" value="Anticodon_Ia_Val"/>
    <property type="match status" value="1"/>
</dbReference>
<comment type="function">
    <text evidence="8">Catalyzes the attachment of valine to tRNA(Val). As ValRS can inadvertently accommodate and process structurally similar amino acids such as threonine, to avoid such errors, it has a 'posttransfer' editing activity that hydrolyzes mischarged Thr-tRNA(Val) in a tRNA-dependent manner.</text>
</comment>
<keyword evidence="2 8" id="KW-0436">Ligase</keyword>
<dbReference type="InterPro" id="IPR022874">
    <property type="entry name" value="Valine-tRNA_ligase_type_2"/>
</dbReference>
<evidence type="ECO:0000256" key="8">
    <source>
        <dbReference type="HAMAP-Rule" id="MF_02005"/>
    </source>
</evidence>
<feature type="short sequence motif" description="'HIGH' region" evidence="8">
    <location>
        <begin position="52"/>
        <end position="62"/>
    </location>
</feature>
<comment type="caution">
    <text evidence="11">The sequence shown here is derived from an EMBL/GenBank/DDBJ whole genome shotgun (WGS) entry which is preliminary data.</text>
</comment>
<evidence type="ECO:0000256" key="2">
    <source>
        <dbReference type="ARBA" id="ARBA00022598"/>
    </source>
</evidence>
<dbReference type="Proteomes" id="UP001370100">
    <property type="component" value="Unassembled WGS sequence"/>
</dbReference>
<dbReference type="RefSeq" id="WP_337715639.1">
    <property type="nucleotide sequence ID" value="NZ_JBBEGL010000005.1"/>
</dbReference>
<dbReference type="PROSITE" id="PS00178">
    <property type="entry name" value="AA_TRNA_LIGASE_I"/>
    <property type="match status" value="1"/>
</dbReference>
<reference evidence="11 12" key="1">
    <citation type="submission" date="2024-03" db="EMBL/GenBank/DDBJ databases">
        <title>Actinomycetospora sp. OC33-EN06, a novel actinomycete isolated from wild orchid (Aerides multiflora).</title>
        <authorList>
            <person name="Suriyachadkun C."/>
        </authorList>
    </citation>
    <scope>NUCLEOTIDE SEQUENCE [LARGE SCALE GENOMIC DNA]</scope>
    <source>
        <strain evidence="11 12">OC33-EN06</strain>
    </source>
</reference>
<feature type="short sequence motif" description="'KMSKS' region" evidence="8">
    <location>
        <begin position="582"/>
        <end position="586"/>
    </location>
</feature>
<keyword evidence="1 8" id="KW-0963">Cytoplasm</keyword>
<evidence type="ECO:0000256" key="3">
    <source>
        <dbReference type="ARBA" id="ARBA00022741"/>
    </source>
</evidence>
<dbReference type="InterPro" id="IPR033705">
    <property type="entry name" value="Anticodon_Ia_Val"/>
</dbReference>
<dbReference type="InterPro" id="IPR009080">
    <property type="entry name" value="tRNAsynth_Ia_anticodon-bd"/>
</dbReference>
<dbReference type="Gene3D" id="3.40.50.620">
    <property type="entry name" value="HUPs"/>
    <property type="match status" value="2"/>
</dbReference>
<feature type="domain" description="Methionyl/Valyl/Leucyl/Isoleucyl-tRNA synthetase anticodon-binding" evidence="10">
    <location>
        <begin position="662"/>
        <end position="806"/>
    </location>
</feature>
<name>A0ABU8N8Q4_9PSEU</name>
<keyword evidence="4 8" id="KW-0067">ATP-binding</keyword>
<dbReference type="Gene3D" id="1.10.730.10">
    <property type="entry name" value="Isoleucyl-tRNA Synthetase, Domain 1"/>
    <property type="match status" value="1"/>
</dbReference>
<keyword evidence="5 8" id="KW-0648">Protein biosynthesis</keyword>
<keyword evidence="3 8" id="KW-0547">Nucleotide-binding</keyword>
<organism evidence="11 12">
    <name type="scientific">Actinomycetospora aeridis</name>
    <dbReference type="NCBI Taxonomy" id="3129231"/>
    <lineage>
        <taxon>Bacteria</taxon>
        <taxon>Bacillati</taxon>
        <taxon>Actinomycetota</taxon>
        <taxon>Actinomycetes</taxon>
        <taxon>Pseudonocardiales</taxon>
        <taxon>Pseudonocardiaceae</taxon>
        <taxon>Actinomycetospora</taxon>
    </lineage>
</organism>
<evidence type="ECO:0000259" key="9">
    <source>
        <dbReference type="Pfam" id="PF00133"/>
    </source>
</evidence>
<proteinExistence type="inferred from homology"/>
<dbReference type="InterPro" id="IPR001412">
    <property type="entry name" value="aa-tRNA-synth_I_CS"/>
</dbReference>
<evidence type="ECO:0000256" key="6">
    <source>
        <dbReference type="ARBA" id="ARBA00023146"/>
    </source>
</evidence>
<comment type="subunit">
    <text evidence="8">Monomer.</text>
</comment>
<feature type="binding site" evidence="8">
    <location>
        <position position="585"/>
    </location>
    <ligand>
        <name>ATP</name>
        <dbReference type="ChEBI" id="CHEBI:30616"/>
    </ligand>
</feature>
<evidence type="ECO:0000313" key="12">
    <source>
        <dbReference type="Proteomes" id="UP001370100"/>
    </source>
</evidence>
<dbReference type="PRINTS" id="PR00986">
    <property type="entry name" value="TRNASYNTHVAL"/>
</dbReference>
<gene>
    <name evidence="8 11" type="primary">valS</name>
    <name evidence="11" type="ORF">WCD41_20115</name>
</gene>
<dbReference type="EC" id="6.1.1.9" evidence="8"/>
<dbReference type="Pfam" id="PF00133">
    <property type="entry name" value="tRNA-synt_1"/>
    <property type="match status" value="1"/>
</dbReference>
<dbReference type="InterPro" id="IPR002300">
    <property type="entry name" value="aa-tRNA-synth_Ia"/>
</dbReference>
<evidence type="ECO:0000256" key="5">
    <source>
        <dbReference type="ARBA" id="ARBA00022917"/>
    </source>
</evidence>
<dbReference type="SUPFAM" id="SSF47323">
    <property type="entry name" value="Anticodon-binding domain of a subclass of class I aminoacyl-tRNA synthetases"/>
    <property type="match status" value="1"/>
</dbReference>
<comment type="similarity">
    <text evidence="8">Belongs to the class-I aminoacyl-tRNA synthetase family. ValS type 2 subfamily.</text>
</comment>
<dbReference type="NCBIfam" id="NF009687">
    <property type="entry name" value="PRK13208.1"/>
    <property type="match status" value="1"/>
</dbReference>
<comment type="domain">
    <text evidence="8">ValRS has two distinct active sites: one for aminoacylation and one for editing. The misactivated threonine is translocated from the active site to the editing site.</text>
</comment>
<dbReference type="InterPro" id="IPR014729">
    <property type="entry name" value="Rossmann-like_a/b/a_fold"/>
</dbReference>
<evidence type="ECO:0000256" key="7">
    <source>
        <dbReference type="ARBA" id="ARBA00047552"/>
    </source>
</evidence>
<sequence>MVQSDPGTRVPEKPTLDGLEDRWADVWENEGTYAFDRSATREQVFSVDTPPPTVSGSLHVGHVFSYTHTDIVARFQRMRGKHVFYPMGWDDNGLPTERRVQNFYGVRCEPSLPYDPDFTPPEKPGKQQIPISRRNFVELCETLTADDEKAFEALWRRNGLSVDWSHGYQTIDARARAISQRAFLRNVERGQAYVSMAPTLWDVTFRTAVAQAELEDREHTGAWHRIAYHGADEDIAIETTRPELIPACVALVAHPDDERYQALFGTTVRSPLFDVEVPVLAHPAAEMERGAGIAMCCTFGDLTDVQWWRELDLPNRTVINRDGRLLRDTPDWITSEQGRERWAEIAGATVFTAKERIVAMLQETGELEGDIRPVTRPVKFYEKGDKPLEIVSSRQWYIRNGGREADVREEMLARGRELAWHPEYMRHRYEDWVRGLNGDWLVSRQRFFGVPVPVWYPLDGEGEVVPDKPLVPADEALPIDPTTDVPPGYTADQRDVPGGFTGDPDVLDTWATSSLTPQIAGLWSVDDDLFSRVFPMDLRPQGHDIIRTWLFSTVLRSHLEHDSLPWAHAALSGWILDPDRKKMSKSKGNVVTPMDLLVEFGSDAVRYWAAGGRPGVDTAFDRGQMKVGRRLAMKLLNASKFILGVGVPPGEPDVSAVSTPLDRALLARLTEVVQKATAALENYDYAVALEVTEQFFWFFCDDYLELVKSRAYGEFDEAGRDSARATLAAALRVLQRLFAPVLPFVAEEVWSWWQEGSVHRAAWPDIHELATSAEVDPQVLTIASDVIGGIRRAKSEQKLSIRTEVESLSVQAAPAALEALREALSDVRAAGRVRDVELVVSPDGELVTTVGGPTG</sequence>
<dbReference type="InterPro" id="IPR013155">
    <property type="entry name" value="M/V/L/I-tRNA-synth_anticd-bd"/>
</dbReference>
<dbReference type="HAMAP" id="MF_02005">
    <property type="entry name" value="Val_tRNA_synth_type2"/>
    <property type="match status" value="1"/>
</dbReference>
<dbReference type="PANTHER" id="PTHR11946">
    <property type="entry name" value="VALYL-TRNA SYNTHETASES"/>
    <property type="match status" value="1"/>
</dbReference>